<feature type="region of interest" description="Disordered" evidence="1">
    <location>
        <begin position="19"/>
        <end position="45"/>
    </location>
</feature>
<organism evidence="2 3">
    <name type="scientific">Amborella trichopoda</name>
    <dbReference type="NCBI Taxonomy" id="13333"/>
    <lineage>
        <taxon>Eukaryota</taxon>
        <taxon>Viridiplantae</taxon>
        <taxon>Streptophyta</taxon>
        <taxon>Embryophyta</taxon>
        <taxon>Tracheophyta</taxon>
        <taxon>Spermatophyta</taxon>
        <taxon>Magnoliopsida</taxon>
        <taxon>Amborellales</taxon>
        <taxon>Amborellaceae</taxon>
        <taxon>Amborella</taxon>
    </lineage>
</organism>
<proteinExistence type="predicted"/>
<dbReference type="HOGENOM" id="CLU_2545648_0_0_1"/>
<protein>
    <submittedName>
        <fullName evidence="2">Uncharacterized protein</fullName>
    </submittedName>
</protein>
<reference evidence="3" key="1">
    <citation type="journal article" date="2013" name="Science">
        <title>The Amborella genome and the evolution of flowering plants.</title>
        <authorList>
            <consortium name="Amborella Genome Project"/>
        </authorList>
    </citation>
    <scope>NUCLEOTIDE SEQUENCE [LARGE SCALE GENOMIC DNA]</scope>
</reference>
<gene>
    <name evidence="2" type="ORF">AMTR_s00034p00231310</name>
</gene>
<evidence type="ECO:0000313" key="3">
    <source>
        <dbReference type="Proteomes" id="UP000017836"/>
    </source>
</evidence>
<dbReference type="Gramene" id="ERN12260">
    <property type="protein sequence ID" value="ERN12260"/>
    <property type="gene ID" value="AMTR_s00034p00231310"/>
</dbReference>
<evidence type="ECO:0000313" key="2">
    <source>
        <dbReference type="EMBL" id="ERN12260.1"/>
    </source>
</evidence>
<sequence length="83" mass="9374">MLSLTNISWVRVKESEYKSSWSSGGQLREGCDPLGNRRPNSRAPMRRGRLLMSPTWYNCIGHLLNHGPHLTQSNKAPAQAIRT</sequence>
<dbReference type="EMBL" id="KI392616">
    <property type="protein sequence ID" value="ERN12260.1"/>
    <property type="molecule type" value="Genomic_DNA"/>
</dbReference>
<name>W1PXT5_AMBTC</name>
<accession>W1PXT5</accession>
<dbReference type="Proteomes" id="UP000017836">
    <property type="component" value="Unassembled WGS sequence"/>
</dbReference>
<evidence type="ECO:0000256" key="1">
    <source>
        <dbReference type="SAM" id="MobiDB-lite"/>
    </source>
</evidence>
<keyword evidence="3" id="KW-1185">Reference proteome</keyword>
<dbReference type="AlphaFoldDB" id="W1PXT5"/>